<dbReference type="KEGG" id="cmos:111461183"/>
<name>A0A6J1HB25_CUCMO</name>
<accession>A0A6J1HB25</accession>
<protein>
    <submittedName>
        <fullName evidence="3">UPF0481 protein At3g47200-like</fullName>
    </submittedName>
</protein>
<dbReference type="GeneID" id="111461183"/>
<dbReference type="PANTHER" id="PTHR31170:SF18">
    <property type="entry name" value="(WILD MALAYSIAN BANANA) HYPOTHETICAL PROTEIN"/>
    <property type="match status" value="1"/>
</dbReference>
<evidence type="ECO:0000313" key="2">
    <source>
        <dbReference type="Proteomes" id="UP000504609"/>
    </source>
</evidence>
<dbReference type="InterPro" id="IPR004158">
    <property type="entry name" value="DUF247_pln"/>
</dbReference>
<keyword evidence="1" id="KW-0472">Membrane</keyword>
<keyword evidence="2" id="KW-1185">Reference proteome</keyword>
<evidence type="ECO:0000313" key="3">
    <source>
        <dbReference type="RefSeq" id="XP_022960454.1"/>
    </source>
</evidence>
<keyword evidence="1" id="KW-1133">Transmembrane helix</keyword>
<feature type="transmembrane region" description="Helical" evidence="1">
    <location>
        <begin position="408"/>
        <end position="432"/>
    </location>
</feature>
<dbReference type="RefSeq" id="XP_022960454.1">
    <property type="nucleotide sequence ID" value="XM_023104686.1"/>
</dbReference>
<dbReference type="Proteomes" id="UP000504609">
    <property type="component" value="Unplaced"/>
</dbReference>
<keyword evidence="1" id="KW-0812">Transmembrane</keyword>
<reference evidence="3" key="1">
    <citation type="submission" date="2025-08" db="UniProtKB">
        <authorList>
            <consortium name="RefSeq"/>
        </authorList>
    </citation>
    <scope>IDENTIFICATION</scope>
    <source>
        <tissue evidence="3">Young leaves</tissue>
    </source>
</reference>
<dbReference type="AlphaFoldDB" id="A0A6J1HB25"/>
<sequence length="438" mass="49763">MEKHPSLQVMLGRDDNIGDNADMVVRVKGTLDQLLDSPAILNMEAEQSSELLSIYKIPFFMTQTHPKAYEPQVVSLGPYNHGKQHLSPMELEKLKLFHSFKARCLLDVESIVRGVSTILDELMESYDKLEEDWKEDPGKFLQLMIVDGCFMLGFLINCPDSLINVSPDIKQDMLLLENQLPMLLLEKLYSIADRNVQLPQQDLKKLVSNWLNIPRNEVMKDCLHILEMYKESLLHPPIDRTDWSVELGHSDPECQVIPPATKLREAGIKFKRSKTGSLTDVFFDAKGGVLWLPRLMVDDNTESTLLNVMAFEKLHMKAGRKVTSFVILMSNLIDDERDVAVLAGEQVLANAVGNDKEAAGLFNRLGSGAAMGLDTHMAWVHKKVNEHCNQPWNERCATLKHEYFQSPWTIISLCAAIFGFIILILQAIYQFLDYYLKS</sequence>
<dbReference type="Pfam" id="PF03140">
    <property type="entry name" value="DUF247"/>
    <property type="match status" value="1"/>
</dbReference>
<evidence type="ECO:0000256" key="1">
    <source>
        <dbReference type="SAM" id="Phobius"/>
    </source>
</evidence>
<proteinExistence type="predicted"/>
<organism evidence="2 3">
    <name type="scientific">Cucurbita moschata</name>
    <name type="common">Winter crookneck squash</name>
    <name type="synonym">Cucurbita pepo var. moschata</name>
    <dbReference type="NCBI Taxonomy" id="3662"/>
    <lineage>
        <taxon>Eukaryota</taxon>
        <taxon>Viridiplantae</taxon>
        <taxon>Streptophyta</taxon>
        <taxon>Embryophyta</taxon>
        <taxon>Tracheophyta</taxon>
        <taxon>Spermatophyta</taxon>
        <taxon>Magnoliopsida</taxon>
        <taxon>eudicotyledons</taxon>
        <taxon>Gunneridae</taxon>
        <taxon>Pentapetalae</taxon>
        <taxon>rosids</taxon>
        <taxon>fabids</taxon>
        <taxon>Cucurbitales</taxon>
        <taxon>Cucurbitaceae</taxon>
        <taxon>Cucurbiteae</taxon>
        <taxon>Cucurbita</taxon>
    </lineage>
</organism>
<gene>
    <name evidence="3" type="primary">LOC111461183</name>
</gene>
<dbReference type="PANTHER" id="PTHR31170">
    <property type="entry name" value="BNAC04G53230D PROTEIN"/>
    <property type="match status" value="1"/>
</dbReference>